<proteinExistence type="predicted"/>
<dbReference type="EMBL" id="LT799839">
    <property type="protein sequence ID" value="SLK13118.1"/>
    <property type="molecule type" value="Genomic_DNA"/>
</dbReference>
<evidence type="ECO:0000256" key="1">
    <source>
        <dbReference type="SAM" id="Coils"/>
    </source>
</evidence>
<evidence type="ECO:0000313" key="2">
    <source>
        <dbReference type="EMBL" id="SLK13118.1"/>
    </source>
</evidence>
<feature type="coiled-coil region" evidence="1">
    <location>
        <begin position="63"/>
        <end position="97"/>
    </location>
</feature>
<accession>A0A1U6IYM5</accession>
<name>A0A1U6IYM5_9CLOT</name>
<evidence type="ECO:0000313" key="3">
    <source>
        <dbReference type="Proteomes" id="UP000190476"/>
    </source>
</evidence>
<dbReference type="Proteomes" id="UP000190476">
    <property type="component" value="Chromosome I"/>
</dbReference>
<dbReference type="RefSeq" id="WP_079481091.1">
    <property type="nucleotide sequence ID" value="NZ_CBML010000006.1"/>
</dbReference>
<keyword evidence="1" id="KW-0175">Coiled coil</keyword>
<sequence length="164" mass="19137">MKRCKRYKILIFIIIIVMLTPFRSTFAIEEKNINEKTIVSLIDDIANENAKLMKLGLEGFDGKVKKKSNIDDLIKNIEAEKEKVTMTIDKLRKIENEKNISSADKSKLLELINIERYHIVSYEKLLEYLRNASIEDDYDLLYSFLLNGTMAKETLRFVNDIVNL</sequence>
<dbReference type="STRING" id="1351755.CCH01_04370"/>
<organism evidence="2 3">
    <name type="scientific">Clostridium chauvoei JF4335</name>
    <dbReference type="NCBI Taxonomy" id="1351755"/>
    <lineage>
        <taxon>Bacteria</taxon>
        <taxon>Bacillati</taxon>
        <taxon>Bacillota</taxon>
        <taxon>Clostridia</taxon>
        <taxon>Eubacteriales</taxon>
        <taxon>Clostridiaceae</taxon>
        <taxon>Clostridium</taxon>
    </lineage>
</organism>
<keyword evidence="3" id="KW-1185">Reference proteome</keyword>
<protein>
    <submittedName>
        <fullName evidence="2">Uncharacterized protein</fullName>
    </submittedName>
</protein>
<dbReference type="AlphaFoldDB" id="A0A1U6IYM5"/>
<reference evidence="3" key="1">
    <citation type="submission" date="2017-03" db="EMBL/GenBank/DDBJ databases">
        <authorList>
            <person name="Falquet L."/>
            <person name="Falquet L."/>
        </authorList>
    </citation>
    <scope>NUCLEOTIDE SEQUENCE [LARGE SCALE GENOMIC DNA]</scope>
</reference>
<gene>
    <name evidence="2" type="ORF">CCH01_04370</name>
</gene>
<dbReference type="GeneID" id="66300803"/>